<dbReference type="RefSeq" id="WP_114496340.1">
    <property type="nucleotide sequence ID" value="NZ_QPJW01000002.1"/>
</dbReference>
<keyword evidence="7 15" id="KW-0378">Hydrolase</keyword>
<dbReference type="SMART" id="SM01232">
    <property type="entry name" value="H2TH"/>
    <property type="match status" value="1"/>
</dbReference>
<evidence type="ECO:0000256" key="9">
    <source>
        <dbReference type="ARBA" id="ARBA00023125"/>
    </source>
</evidence>
<dbReference type="FunFam" id="1.10.8.50:FF:000003">
    <property type="entry name" value="Formamidopyrimidine-DNA glycosylase"/>
    <property type="match status" value="1"/>
</dbReference>
<evidence type="ECO:0000256" key="15">
    <source>
        <dbReference type="HAMAP-Rule" id="MF_00103"/>
    </source>
</evidence>
<dbReference type="PANTHER" id="PTHR22993:SF9">
    <property type="entry name" value="FORMAMIDOPYRIMIDINE-DNA GLYCOSYLASE"/>
    <property type="match status" value="1"/>
</dbReference>
<comment type="subunit">
    <text evidence="3 15">Monomer.</text>
</comment>
<evidence type="ECO:0000256" key="6">
    <source>
        <dbReference type="ARBA" id="ARBA00022771"/>
    </source>
</evidence>
<evidence type="ECO:0000256" key="3">
    <source>
        <dbReference type="ARBA" id="ARBA00011245"/>
    </source>
</evidence>
<evidence type="ECO:0000256" key="4">
    <source>
        <dbReference type="ARBA" id="ARBA00022723"/>
    </source>
</evidence>
<dbReference type="AlphaFoldDB" id="A0A369BJM9"/>
<dbReference type="NCBIfam" id="TIGR00577">
    <property type="entry name" value="fpg"/>
    <property type="match status" value="1"/>
</dbReference>
<keyword evidence="9 15" id="KW-0238">DNA-binding</keyword>
<dbReference type="CDD" id="cd08966">
    <property type="entry name" value="EcFpg-like_N"/>
    <property type="match status" value="1"/>
</dbReference>
<feature type="active site" description="Proton donor" evidence="15">
    <location>
        <position position="3"/>
    </location>
</feature>
<accession>A0A369BJM9</accession>
<name>A0A369BJM9_9BACL</name>
<dbReference type="Pfam" id="PF01149">
    <property type="entry name" value="Fapy_DNA_glyco"/>
    <property type="match status" value="1"/>
</dbReference>
<dbReference type="Pfam" id="PF06827">
    <property type="entry name" value="zf-FPG_IleRS"/>
    <property type="match status" value="1"/>
</dbReference>
<protein>
    <recommendedName>
        <fullName evidence="15">Formamidopyrimidine-DNA glycosylase</fullName>
        <shortName evidence="15">Fapy-DNA glycosylase</shortName>
        <ecNumber evidence="15">3.2.2.23</ecNumber>
    </recommendedName>
    <alternativeName>
        <fullName evidence="15">DNA-(apurinic or apyrimidinic site) lyase MutM</fullName>
        <shortName evidence="15">AP lyase MutM</shortName>
        <ecNumber evidence="15">4.2.99.18</ecNumber>
    </alternativeName>
</protein>
<keyword evidence="8 15" id="KW-0862">Zinc</keyword>
<dbReference type="GO" id="GO:0003690">
    <property type="term" value="F:double-stranded DNA binding"/>
    <property type="evidence" value="ECO:0007669"/>
    <property type="project" value="UniProtKB-ARBA"/>
</dbReference>
<dbReference type="InterPro" id="IPR020629">
    <property type="entry name" value="FPG_Glyclase"/>
</dbReference>
<dbReference type="PANTHER" id="PTHR22993">
    <property type="entry name" value="FORMAMIDOPYRIMIDINE-DNA GLYCOSYLASE"/>
    <property type="match status" value="1"/>
</dbReference>
<proteinExistence type="inferred from homology"/>
<dbReference type="EC" id="3.2.2.23" evidence="15"/>
<dbReference type="GO" id="GO:0008270">
    <property type="term" value="F:zinc ion binding"/>
    <property type="evidence" value="ECO:0007669"/>
    <property type="project" value="UniProtKB-UniRule"/>
</dbReference>
<evidence type="ECO:0000256" key="12">
    <source>
        <dbReference type="ARBA" id="ARBA00023268"/>
    </source>
</evidence>
<evidence type="ECO:0000256" key="10">
    <source>
        <dbReference type="ARBA" id="ARBA00023204"/>
    </source>
</evidence>
<dbReference type="PROSITE" id="PS01242">
    <property type="entry name" value="ZF_FPG_1"/>
    <property type="match status" value="1"/>
</dbReference>
<dbReference type="PROSITE" id="PS51066">
    <property type="entry name" value="ZF_FPG_2"/>
    <property type="match status" value="1"/>
</dbReference>
<evidence type="ECO:0000256" key="2">
    <source>
        <dbReference type="ARBA" id="ARBA00009409"/>
    </source>
</evidence>
<feature type="active site" description="Proton donor; for delta-elimination activity" evidence="15">
    <location>
        <position position="264"/>
    </location>
</feature>
<comment type="cofactor">
    <cofactor evidence="15">
        <name>Zn(2+)</name>
        <dbReference type="ChEBI" id="CHEBI:29105"/>
    </cofactor>
    <text evidence="15">Binds 1 zinc ion per subunit.</text>
</comment>
<evidence type="ECO:0000256" key="5">
    <source>
        <dbReference type="ARBA" id="ARBA00022763"/>
    </source>
</evidence>
<dbReference type="Gene3D" id="1.10.8.50">
    <property type="match status" value="1"/>
</dbReference>
<feature type="domain" description="FPG-type" evidence="17">
    <location>
        <begin position="240"/>
        <end position="274"/>
    </location>
</feature>
<keyword evidence="4 15" id="KW-0479">Metal-binding</keyword>
<dbReference type="InterPro" id="IPR015886">
    <property type="entry name" value="H2TH_FPG"/>
</dbReference>
<dbReference type="SMART" id="SM00898">
    <property type="entry name" value="Fapy_DNA_glyco"/>
    <property type="match status" value="1"/>
</dbReference>
<dbReference type="Pfam" id="PF06831">
    <property type="entry name" value="H2TH"/>
    <property type="match status" value="1"/>
</dbReference>
<organism evidence="19 20">
    <name type="scientific">Fontibacillus phaseoli</name>
    <dbReference type="NCBI Taxonomy" id="1416533"/>
    <lineage>
        <taxon>Bacteria</taxon>
        <taxon>Bacillati</taxon>
        <taxon>Bacillota</taxon>
        <taxon>Bacilli</taxon>
        <taxon>Bacillales</taxon>
        <taxon>Paenibacillaceae</taxon>
        <taxon>Fontibacillus</taxon>
    </lineage>
</organism>
<feature type="active site" description="Schiff-base intermediate with DNA" evidence="15">
    <location>
        <position position="2"/>
    </location>
</feature>
<dbReference type="GO" id="GO:0034039">
    <property type="term" value="F:8-oxo-7,8-dihydroguanine DNA N-glycosylase activity"/>
    <property type="evidence" value="ECO:0007669"/>
    <property type="project" value="TreeGrafter"/>
</dbReference>
<reference evidence="19 20" key="1">
    <citation type="submission" date="2018-07" db="EMBL/GenBank/DDBJ databases">
        <title>Genomic Encyclopedia of Type Strains, Phase III (KMG-III): the genomes of soil and plant-associated and newly described type strains.</title>
        <authorList>
            <person name="Whitman W."/>
        </authorList>
    </citation>
    <scope>NUCLEOTIDE SEQUENCE [LARGE SCALE GENOMIC DNA]</scope>
    <source>
        <strain evidence="19 20">CECT 8333</strain>
    </source>
</reference>
<dbReference type="InterPro" id="IPR010663">
    <property type="entry name" value="Znf_FPG/IleRS"/>
</dbReference>
<evidence type="ECO:0000313" key="20">
    <source>
        <dbReference type="Proteomes" id="UP000253090"/>
    </source>
</evidence>
<evidence type="ECO:0000313" key="19">
    <source>
        <dbReference type="EMBL" id="RCX21799.1"/>
    </source>
</evidence>
<keyword evidence="10 15" id="KW-0234">DNA repair</keyword>
<keyword evidence="13 15" id="KW-0326">Glycosidase</keyword>
<dbReference type="InterPro" id="IPR000214">
    <property type="entry name" value="Znf_DNA_glyclase/AP_lyase"/>
</dbReference>
<dbReference type="InterPro" id="IPR010979">
    <property type="entry name" value="Ribosomal_uS13-like_H2TH"/>
</dbReference>
<dbReference type="InterPro" id="IPR012319">
    <property type="entry name" value="FPG_cat"/>
</dbReference>
<comment type="caution">
    <text evidence="19">The sequence shown here is derived from an EMBL/GenBank/DDBJ whole genome shotgun (WGS) entry which is preliminary data.</text>
</comment>
<feature type="binding site" evidence="15">
    <location>
        <position position="93"/>
    </location>
    <ligand>
        <name>DNA</name>
        <dbReference type="ChEBI" id="CHEBI:16991"/>
    </ligand>
</feature>
<dbReference type="HAMAP" id="MF_00103">
    <property type="entry name" value="Fapy_DNA_glycosyl"/>
    <property type="match status" value="1"/>
</dbReference>
<feature type="region of interest" description="Disordered" evidence="16">
    <location>
        <begin position="269"/>
        <end position="332"/>
    </location>
</feature>
<evidence type="ECO:0000259" key="18">
    <source>
        <dbReference type="PROSITE" id="PS51068"/>
    </source>
</evidence>
<evidence type="ECO:0000256" key="11">
    <source>
        <dbReference type="ARBA" id="ARBA00023239"/>
    </source>
</evidence>
<feature type="binding site" evidence="15">
    <location>
        <position position="155"/>
    </location>
    <ligand>
        <name>DNA</name>
        <dbReference type="ChEBI" id="CHEBI:16991"/>
    </ligand>
</feature>
<dbReference type="GO" id="GO:0006284">
    <property type="term" value="P:base-excision repair"/>
    <property type="evidence" value="ECO:0007669"/>
    <property type="project" value="InterPro"/>
</dbReference>
<dbReference type="SUPFAM" id="SSF46946">
    <property type="entry name" value="S13-like H2TH domain"/>
    <property type="match status" value="1"/>
</dbReference>
<feature type="compositionally biased region" description="Polar residues" evidence="16">
    <location>
        <begin position="320"/>
        <end position="332"/>
    </location>
</feature>
<evidence type="ECO:0000256" key="14">
    <source>
        <dbReference type="ARBA" id="ARBA00044632"/>
    </source>
</evidence>
<feature type="domain" description="Formamidopyrimidine-DNA glycosylase catalytic" evidence="18">
    <location>
        <begin position="2"/>
        <end position="115"/>
    </location>
</feature>
<keyword evidence="5 15" id="KW-0227">DNA damage</keyword>
<dbReference type="InterPro" id="IPR015887">
    <property type="entry name" value="DNA_glyclase_Znf_dom_DNA_BS"/>
</dbReference>
<evidence type="ECO:0000259" key="17">
    <source>
        <dbReference type="PROSITE" id="PS51066"/>
    </source>
</evidence>
<dbReference type="OrthoDB" id="9800855at2"/>
<dbReference type="EC" id="4.2.99.18" evidence="15"/>
<dbReference type="InterPro" id="IPR035937">
    <property type="entry name" value="FPG_N"/>
</dbReference>
<sequence length="332" mass="36479">MPELPEVETVRRTLTGLIVGKTIQSVTVSLPRIIQRPDDIRRFETELAGHQILEVGRRGKFLRIMMDGIVLVSHLRMEGRYGLYNSSEPVEKHTHVIFHFTDGTELRYKDVRQFGTMHLFLPGEEFNHKPLVKLGLEPLDESFTPDAFRKAIAKRTTKIKPALLNQEYVVGLGNIYVDEALFRAGIHPEHPANTLSNAELDLLYEAILTTLTEAVDAGGSSIKSYVNGQGEMGMFQHSLRIYGRQGEPCQNCGQPVEKTVVGGRGTHFCPNCQPPGGRGRLGKSDGSEKPGTKPSAKSGKKPGNPIAKKFAGKQGPEGPVSSTESTGNGVRR</sequence>
<keyword evidence="12 15" id="KW-0511">Multifunctional enzyme</keyword>
<keyword evidence="6 15" id="KW-0863">Zinc-finger</keyword>
<dbReference type="SUPFAM" id="SSF57716">
    <property type="entry name" value="Glucocorticoid receptor-like (DNA-binding domain)"/>
    <property type="match status" value="1"/>
</dbReference>
<comment type="function">
    <text evidence="15">Involved in base excision repair of DNA damaged by oxidation or by mutagenic agents. Acts as DNA glycosylase that recognizes and removes damaged bases. Has a preference for oxidized purines, such as 7,8-dihydro-8-oxoguanine (8-oxoG). Has AP (apurinic/apyrimidinic) lyase activity and introduces nicks in the DNA strand. Cleaves the DNA backbone by beta-delta elimination to generate a single-strand break at the site of the removed base with both 3'- and 5'-phosphates.</text>
</comment>
<evidence type="ECO:0000256" key="16">
    <source>
        <dbReference type="SAM" id="MobiDB-lite"/>
    </source>
</evidence>
<dbReference type="GO" id="GO:0140078">
    <property type="term" value="F:class I DNA-(apurinic or apyrimidinic site) endonuclease activity"/>
    <property type="evidence" value="ECO:0007669"/>
    <property type="project" value="UniProtKB-EC"/>
</dbReference>
<feature type="binding site" evidence="15">
    <location>
        <position position="112"/>
    </location>
    <ligand>
        <name>DNA</name>
        <dbReference type="ChEBI" id="CHEBI:16991"/>
    </ligand>
</feature>
<dbReference type="SUPFAM" id="SSF81624">
    <property type="entry name" value="N-terminal domain of MutM-like DNA repair proteins"/>
    <property type="match status" value="1"/>
</dbReference>
<gene>
    <name evidence="15" type="primary">mutM</name>
    <name evidence="15" type="synonym">fpg</name>
    <name evidence="19" type="ORF">DFP94_102558</name>
</gene>
<feature type="compositionally biased region" description="Basic and acidic residues" evidence="16">
    <location>
        <begin position="282"/>
        <end position="291"/>
    </location>
</feature>
<keyword evidence="20" id="KW-1185">Reference proteome</keyword>
<evidence type="ECO:0000256" key="7">
    <source>
        <dbReference type="ARBA" id="ARBA00022801"/>
    </source>
</evidence>
<evidence type="ECO:0000256" key="1">
    <source>
        <dbReference type="ARBA" id="ARBA00001668"/>
    </source>
</evidence>
<feature type="active site" description="Proton donor; for beta-elimination activity" evidence="15">
    <location>
        <position position="60"/>
    </location>
</feature>
<dbReference type="NCBIfam" id="NF002211">
    <property type="entry name" value="PRK01103.1"/>
    <property type="match status" value="1"/>
</dbReference>
<evidence type="ECO:0000256" key="13">
    <source>
        <dbReference type="ARBA" id="ARBA00023295"/>
    </source>
</evidence>
<dbReference type="EMBL" id="QPJW01000002">
    <property type="protein sequence ID" value="RCX21799.1"/>
    <property type="molecule type" value="Genomic_DNA"/>
</dbReference>
<dbReference type="GO" id="GO:0003684">
    <property type="term" value="F:damaged DNA binding"/>
    <property type="evidence" value="ECO:0007669"/>
    <property type="project" value="InterPro"/>
</dbReference>
<evidence type="ECO:0000256" key="8">
    <source>
        <dbReference type="ARBA" id="ARBA00022833"/>
    </source>
</evidence>
<comment type="catalytic activity">
    <reaction evidence="14 15">
        <text>2'-deoxyribonucleotide-(2'-deoxyribose 5'-phosphate)-2'-deoxyribonucleotide-DNA = a 3'-end 2'-deoxyribonucleotide-(2,3-dehydro-2,3-deoxyribose 5'-phosphate)-DNA + a 5'-end 5'-phospho-2'-deoxyribonucleoside-DNA + H(+)</text>
        <dbReference type="Rhea" id="RHEA:66592"/>
        <dbReference type="Rhea" id="RHEA-COMP:13180"/>
        <dbReference type="Rhea" id="RHEA-COMP:16897"/>
        <dbReference type="Rhea" id="RHEA-COMP:17067"/>
        <dbReference type="ChEBI" id="CHEBI:15378"/>
        <dbReference type="ChEBI" id="CHEBI:136412"/>
        <dbReference type="ChEBI" id="CHEBI:157695"/>
        <dbReference type="ChEBI" id="CHEBI:167181"/>
        <dbReference type="EC" id="4.2.99.18"/>
    </reaction>
</comment>
<comment type="similarity">
    <text evidence="2 15">Belongs to the FPG family.</text>
</comment>
<dbReference type="Gene3D" id="3.20.190.10">
    <property type="entry name" value="MutM-like, N-terminal"/>
    <property type="match status" value="1"/>
</dbReference>
<keyword evidence="11 15" id="KW-0456">Lyase</keyword>
<comment type="catalytic activity">
    <reaction evidence="1 15">
        <text>Hydrolysis of DNA containing ring-opened 7-methylguanine residues, releasing 2,6-diamino-4-hydroxy-5-(N-methyl)formamidopyrimidine.</text>
        <dbReference type="EC" id="3.2.2.23"/>
    </reaction>
</comment>
<dbReference type="Proteomes" id="UP000253090">
    <property type="component" value="Unassembled WGS sequence"/>
</dbReference>
<dbReference type="PROSITE" id="PS51068">
    <property type="entry name" value="FPG_CAT"/>
    <property type="match status" value="1"/>
</dbReference>